<evidence type="ECO:0000313" key="2">
    <source>
        <dbReference type="Proteomes" id="UP000235220"/>
    </source>
</evidence>
<feature type="compositionally biased region" description="Polar residues" evidence="1">
    <location>
        <begin position="189"/>
        <end position="200"/>
    </location>
</feature>
<proteinExistence type="predicted"/>
<feature type="compositionally biased region" description="Basic and acidic residues" evidence="1">
    <location>
        <begin position="224"/>
        <end position="233"/>
    </location>
</feature>
<feature type="region of interest" description="Disordered" evidence="1">
    <location>
        <begin position="181"/>
        <end position="200"/>
    </location>
</feature>
<dbReference type="GeneID" id="109006698"/>
<dbReference type="FunCoup" id="A0A2I4GCH8">
    <property type="interactions" value="56"/>
</dbReference>
<dbReference type="Proteomes" id="UP000235220">
    <property type="component" value="Chromosome 16"/>
</dbReference>
<feature type="region of interest" description="Disordered" evidence="1">
    <location>
        <begin position="224"/>
        <end position="259"/>
    </location>
</feature>
<sequence length="280" mass="31871">MGIIKYLNLQMIPWCFHVLGRHASCMQLRPTEFEKPVGGTIKLIKSDGVVKIYRRPVHVSELMSEFPKHLVCRADSFYIGQKIPALSEDDELQPGHKYFLLPNHFFQSVLSFVTIASFASRQPDSSPVSSSSPISKHSRNAFVRKAAVCEPFDIQKTPSGCLRIRVSDEFISQLLEEGKIRGEEEEMNTESSSKSTSNAVCTTPRLQKEYAQLIGSRQWKPKLETIRETEKRKLPSFGMKRRKKSQPKGPQKITLRSEQQIHVTCTKPPSKAKIKIKSRK</sequence>
<keyword evidence="2" id="KW-1185">Reference proteome</keyword>
<dbReference type="PANTHER" id="PTHR33052">
    <property type="entry name" value="DUF4228 DOMAIN PROTEIN-RELATED"/>
    <property type="match status" value="1"/>
</dbReference>
<organism evidence="2 3">
    <name type="scientific">Juglans regia</name>
    <name type="common">English walnut</name>
    <dbReference type="NCBI Taxonomy" id="51240"/>
    <lineage>
        <taxon>Eukaryota</taxon>
        <taxon>Viridiplantae</taxon>
        <taxon>Streptophyta</taxon>
        <taxon>Embryophyta</taxon>
        <taxon>Tracheophyta</taxon>
        <taxon>Spermatophyta</taxon>
        <taxon>Magnoliopsida</taxon>
        <taxon>eudicotyledons</taxon>
        <taxon>Gunneridae</taxon>
        <taxon>Pentapetalae</taxon>
        <taxon>rosids</taxon>
        <taxon>fabids</taxon>
        <taxon>Fagales</taxon>
        <taxon>Juglandaceae</taxon>
        <taxon>Juglans</taxon>
    </lineage>
</organism>
<dbReference type="Gramene" id="Jr16_15120_p1">
    <property type="protein sequence ID" value="cds.Jr16_15120_p1"/>
    <property type="gene ID" value="Jr16_15120"/>
</dbReference>
<evidence type="ECO:0000256" key="1">
    <source>
        <dbReference type="SAM" id="MobiDB-lite"/>
    </source>
</evidence>
<reference evidence="3" key="1">
    <citation type="submission" date="2025-08" db="UniProtKB">
        <authorList>
            <consortium name="RefSeq"/>
        </authorList>
    </citation>
    <scope>IDENTIFICATION</scope>
    <source>
        <tissue evidence="3">Leaves</tissue>
    </source>
</reference>
<evidence type="ECO:0000313" key="3">
    <source>
        <dbReference type="RefSeq" id="XP_018841611.1"/>
    </source>
</evidence>
<protein>
    <submittedName>
        <fullName evidence="3">Uncharacterized protein LOC109006698</fullName>
    </submittedName>
</protein>
<dbReference type="KEGG" id="jre:109006698"/>
<dbReference type="InterPro" id="IPR025322">
    <property type="entry name" value="PADRE_dom"/>
</dbReference>
<gene>
    <name evidence="3" type="primary">LOC109006698</name>
</gene>
<name>A0A2I4GCH8_JUGRE</name>
<accession>A0A2I4GCH8</accession>
<dbReference type="Pfam" id="PF14009">
    <property type="entry name" value="PADRE"/>
    <property type="match status" value="1"/>
</dbReference>
<dbReference type="OrthoDB" id="652082at2759"/>
<dbReference type="AlphaFoldDB" id="A0A2I4GCH8"/>
<dbReference type="STRING" id="51240.A0A2I4GCH8"/>
<dbReference type="RefSeq" id="XP_018841611.1">
    <property type="nucleotide sequence ID" value="XM_018986066.2"/>
</dbReference>